<evidence type="ECO:0000313" key="2">
    <source>
        <dbReference type="EMBL" id="CDJ45682.1"/>
    </source>
</evidence>
<dbReference type="OrthoDB" id="10303395at2759"/>
<dbReference type="Pfam" id="PF11054">
    <property type="entry name" value="Surface_antigen"/>
    <property type="match status" value="1"/>
</dbReference>
<gene>
    <name evidence="2" type="ORF">EBH_0023020</name>
</gene>
<dbReference type="VEuPathDB" id="ToxoDB:EBH_0023020"/>
<dbReference type="EMBL" id="HG710174">
    <property type="protein sequence ID" value="CDJ45682.1"/>
    <property type="molecule type" value="Genomic_DNA"/>
</dbReference>
<evidence type="ECO:0000313" key="3">
    <source>
        <dbReference type="Proteomes" id="UP000030750"/>
    </source>
</evidence>
<reference evidence="2" key="1">
    <citation type="submission" date="2013-10" db="EMBL/GenBank/DDBJ databases">
        <title>Genomic analysis of the causative agents of coccidiosis in chickens.</title>
        <authorList>
            <person name="Reid A.J."/>
            <person name="Blake D."/>
            <person name="Billington K."/>
            <person name="Browne H."/>
            <person name="Dunn M."/>
            <person name="Hung S."/>
            <person name="Kawahara F."/>
            <person name="Miranda-Saavedra D."/>
            <person name="Mourier T."/>
            <person name="Nagra H."/>
            <person name="Otto T.D."/>
            <person name="Rawlings N."/>
            <person name="Sanchez A."/>
            <person name="Sanders M."/>
            <person name="Subramaniam C."/>
            <person name="Tay Y."/>
            <person name="Dear P."/>
            <person name="Doerig C."/>
            <person name="Gruber A."/>
            <person name="Parkinson J."/>
            <person name="Shirley M."/>
            <person name="Wan K.L."/>
            <person name="Berriman M."/>
            <person name="Tomley F."/>
            <person name="Pain A."/>
        </authorList>
    </citation>
    <scope>NUCLEOTIDE SEQUENCE [LARGE SCALE GENOMIC DNA]</scope>
    <source>
        <strain evidence="2">Houghton</strain>
    </source>
</reference>
<keyword evidence="1" id="KW-0732">Signal</keyword>
<evidence type="ECO:0000256" key="1">
    <source>
        <dbReference type="SAM" id="SignalP"/>
    </source>
</evidence>
<reference evidence="2" key="2">
    <citation type="submission" date="2013-10" db="EMBL/GenBank/DDBJ databases">
        <authorList>
            <person name="Aslett M."/>
        </authorList>
    </citation>
    <scope>NUCLEOTIDE SEQUENCE [LARGE SCALE GENOMIC DNA]</scope>
    <source>
        <strain evidence="2">Houghton</strain>
    </source>
</reference>
<dbReference type="AlphaFoldDB" id="U6L5J2"/>
<sequence>MAPVKFLSLACASALLVAQANTQGAKGLNAGSSSGGTVTYTAALGKETVCLSDLNDARVAAGLANFVTTADDLKWPAIKDSGDMEEGDPWLPVCQALIPKDESNAETRNREKAAFGSGTYAFMALNSDQADCTAAVDHWKAAFSNFTSIPPSKAQAGDLYKQHNLSFVALYNPKDGAAADCRVVTCTQKTAGGEPERAGQGETGGKEGYALLCMTTPDAFTDKDTAPFTEDQWSKIKTSLTGSAAAVAPSLLAFATVALGLAAL</sequence>
<dbReference type="InterPro" id="IPR021288">
    <property type="entry name" value="Surface_antigen"/>
</dbReference>
<organism evidence="2 3">
    <name type="scientific">Eimeria brunetti</name>
    <dbReference type="NCBI Taxonomy" id="51314"/>
    <lineage>
        <taxon>Eukaryota</taxon>
        <taxon>Sar</taxon>
        <taxon>Alveolata</taxon>
        <taxon>Apicomplexa</taxon>
        <taxon>Conoidasida</taxon>
        <taxon>Coccidia</taxon>
        <taxon>Eucoccidiorida</taxon>
        <taxon>Eimeriorina</taxon>
        <taxon>Eimeriidae</taxon>
        <taxon>Eimeria</taxon>
    </lineage>
</organism>
<protein>
    <submittedName>
        <fullName evidence="2">SAG family member</fullName>
    </submittedName>
</protein>
<dbReference type="Proteomes" id="UP000030750">
    <property type="component" value="Unassembled WGS sequence"/>
</dbReference>
<proteinExistence type="predicted"/>
<feature type="signal peptide" evidence="1">
    <location>
        <begin position="1"/>
        <end position="22"/>
    </location>
</feature>
<feature type="chain" id="PRO_5004672178" evidence="1">
    <location>
        <begin position="23"/>
        <end position="264"/>
    </location>
</feature>
<name>U6L5J2_9EIME</name>
<keyword evidence="3" id="KW-1185">Reference proteome</keyword>
<accession>U6L5J2</accession>